<reference evidence="1 2" key="1">
    <citation type="submission" date="2023-07" db="EMBL/GenBank/DDBJ databases">
        <title>Sequencing the genomes of 1000 actinobacteria strains.</title>
        <authorList>
            <person name="Klenk H.-P."/>
        </authorList>
    </citation>
    <scope>NUCLEOTIDE SEQUENCE [LARGE SCALE GENOMIC DNA]</scope>
    <source>
        <strain evidence="1 2">DSM 45805</strain>
    </source>
</reference>
<sequence length="120" mass="12750">MTTEEEFTAEQQAWAAAGERRHAVDQLPERPADAVCEAVGDAVAEALATGAFDEHLRGKGWVLVHVGDGTCPEPPTTWLHEGLDLTEPGGLVDPIGHLAAMWREAWEAGNRVGRANGGVS</sequence>
<organism evidence="1 2">
    <name type="scientific">Amycolatopsis thermophila</name>
    <dbReference type="NCBI Taxonomy" id="206084"/>
    <lineage>
        <taxon>Bacteria</taxon>
        <taxon>Bacillati</taxon>
        <taxon>Actinomycetota</taxon>
        <taxon>Actinomycetes</taxon>
        <taxon>Pseudonocardiales</taxon>
        <taxon>Pseudonocardiaceae</taxon>
        <taxon>Amycolatopsis</taxon>
    </lineage>
</organism>
<name>A0ABU0EMS8_9PSEU</name>
<proteinExistence type="predicted"/>
<dbReference type="EMBL" id="JAUSUT010000001">
    <property type="protein sequence ID" value="MDQ0376595.1"/>
    <property type="molecule type" value="Genomic_DNA"/>
</dbReference>
<dbReference type="Proteomes" id="UP001229651">
    <property type="component" value="Unassembled WGS sequence"/>
</dbReference>
<keyword evidence="2" id="KW-1185">Reference proteome</keyword>
<gene>
    <name evidence="1" type="ORF">FB470_000589</name>
</gene>
<accession>A0ABU0EMS8</accession>
<comment type="caution">
    <text evidence="1">The sequence shown here is derived from an EMBL/GenBank/DDBJ whole genome shotgun (WGS) entry which is preliminary data.</text>
</comment>
<evidence type="ECO:0000313" key="2">
    <source>
        <dbReference type="Proteomes" id="UP001229651"/>
    </source>
</evidence>
<evidence type="ECO:0000313" key="1">
    <source>
        <dbReference type="EMBL" id="MDQ0376595.1"/>
    </source>
</evidence>
<dbReference type="RefSeq" id="WP_306988516.1">
    <property type="nucleotide sequence ID" value="NZ_JAUSUT010000001.1"/>
</dbReference>
<protein>
    <submittedName>
        <fullName evidence="1">Uncharacterized protein</fullName>
    </submittedName>
</protein>